<evidence type="ECO:0000313" key="2">
    <source>
        <dbReference type="Proteomes" id="UP001227268"/>
    </source>
</evidence>
<dbReference type="EMBL" id="JASBWT010000030">
    <property type="protein sequence ID" value="KAJ9093557.1"/>
    <property type="molecule type" value="Genomic_DNA"/>
</dbReference>
<sequence>MTEHTNRNEVRAGIAAGGWEIVWGDLINEWDVVTLIVSIPTGSVGVWVSQQIDAQVRKFGQSFADVSDDVVNQATDYLKDLLQHRRSGERDINGLGVKAGIATYNRSLKGFLGSTKLPNNHQPYIGIRVTKPLPPKGASATLEAPAPTAPTAPAPPARPSSHLNEGIHGPIRRTQRID</sequence>
<proteinExistence type="predicted"/>
<evidence type="ECO:0000313" key="1">
    <source>
        <dbReference type="EMBL" id="KAJ9093557.1"/>
    </source>
</evidence>
<reference evidence="1" key="1">
    <citation type="submission" date="2023-04" db="EMBL/GenBank/DDBJ databases">
        <title>Draft Genome sequencing of Naganishia species isolated from polar environments using Oxford Nanopore Technology.</title>
        <authorList>
            <person name="Leo P."/>
            <person name="Venkateswaran K."/>
        </authorList>
    </citation>
    <scope>NUCLEOTIDE SEQUENCE</scope>
    <source>
        <strain evidence="1">MNA-CCFEE 5423</strain>
    </source>
</reference>
<gene>
    <name evidence="1" type="ORF">QFC21_006398</name>
</gene>
<comment type="caution">
    <text evidence="1">The sequence shown here is derived from an EMBL/GenBank/DDBJ whole genome shotgun (WGS) entry which is preliminary data.</text>
</comment>
<organism evidence="1 2">
    <name type="scientific">Naganishia friedmannii</name>
    <dbReference type="NCBI Taxonomy" id="89922"/>
    <lineage>
        <taxon>Eukaryota</taxon>
        <taxon>Fungi</taxon>
        <taxon>Dikarya</taxon>
        <taxon>Basidiomycota</taxon>
        <taxon>Agaricomycotina</taxon>
        <taxon>Tremellomycetes</taxon>
        <taxon>Filobasidiales</taxon>
        <taxon>Filobasidiaceae</taxon>
        <taxon>Naganishia</taxon>
    </lineage>
</organism>
<accession>A0ACC2V4L5</accession>
<dbReference type="Proteomes" id="UP001227268">
    <property type="component" value="Unassembled WGS sequence"/>
</dbReference>
<protein>
    <submittedName>
        <fullName evidence="1">Uncharacterized protein</fullName>
    </submittedName>
</protein>
<name>A0ACC2V4L5_9TREE</name>
<keyword evidence="2" id="KW-1185">Reference proteome</keyword>